<name>A0ABY4D534_9BACT</name>
<evidence type="ECO:0000313" key="2">
    <source>
        <dbReference type="Proteomes" id="UP000831113"/>
    </source>
</evidence>
<keyword evidence="1" id="KW-0614">Plasmid</keyword>
<reference evidence="1 2" key="1">
    <citation type="submission" date="2022-03" db="EMBL/GenBank/DDBJ databases">
        <title>Hymenobactersp. isolated from the air.</title>
        <authorList>
            <person name="Won M."/>
            <person name="Kwon S.-W."/>
        </authorList>
    </citation>
    <scope>NUCLEOTIDE SEQUENCE [LARGE SCALE GENOMIC DNA]</scope>
    <source>
        <strain evidence="1 2">KACC 21982</strain>
        <plasmid evidence="1 2">unnamed4</plasmid>
    </source>
</reference>
<gene>
    <name evidence="1" type="ORF">MTX78_24615</name>
</gene>
<proteinExistence type="predicted"/>
<dbReference type="RefSeq" id="WP_243803480.1">
    <property type="nucleotide sequence ID" value="NZ_CP094673.1"/>
</dbReference>
<evidence type="ECO:0000313" key="1">
    <source>
        <dbReference type="EMBL" id="UOG77616.1"/>
    </source>
</evidence>
<dbReference type="Pfam" id="PF08889">
    <property type="entry name" value="WbqC"/>
    <property type="match status" value="1"/>
</dbReference>
<dbReference type="Proteomes" id="UP000831113">
    <property type="component" value="Plasmid unnamed4"/>
</dbReference>
<keyword evidence="2" id="KW-1185">Reference proteome</keyword>
<organism evidence="1 2">
    <name type="scientific">Hymenobacter tibetensis</name>
    <dbReference type="NCBI Taxonomy" id="497967"/>
    <lineage>
        <taxon>Bacteria</taxon>
        <taxon>Pseudomonadati</taxon>
        <taxon>Bacteroidota</taxon>
        <taxon>Cytophagia</taxon>
        <taxon>Cytophagales</taxon>
        <taxon>Hymenobacteraceae</taxon>
        <taxon>Hymenobacter</taxon>
    </lineage>
</organism>
<dbReference type="EMBL" id="CP094673">
    <property type="protein sequence ID" value="UOG77616.1"/>
    <property type="molecule type" value="Genomic_DNA"/>
</dbReference>
<geneLocation type="plasmid" evidence="1 2">
    <name>unnamed4</name>
</geneLocation>
<accession>A0ABY4D534</accession>
<dbReference type="InterPro" id="IPR014985">
    <property type="entry name" value="WbqC"/>
</dbReference>
<protein>
    <submittedName>
        <fullName evidence="1">WbqC family protein</fullName>
    </submittedName>
</protein>
<sequence>MQPYLFPYLGYFQLIAAVDKFILLDDVQYINKGWINRNRMLIHNTIIAFTIPLKKASQNRLIKDIEISFESKWQDKLLKTIESGYKKAPYFKEVFPLVYQVLTADETHISGLVYNSLLRVLGYLGINTEIKASSVIYATNHLRAQEKILNICLQENAQVYINPIGGSSLYEKALFEQHGIHLLFLDPVLPAYQQFSAIPVSGLSILDVLMHNSADQINQMLLQYRLV</sequence>